<evidence type="ECO:0000313" key="2">
    <source>
        <dbReference type="EMBL" id="MBM7471460.1"/>
    </source>
</evidence>
<feature type="transmembrane region" description="Helical" evidence="1">
    <location>
        <begin position="9"/>
        <end position="31"/>
    </location>
</feature>
<protein>
    <submittedName>
        <fullName evidence="2">Membrane protein YeaQ/YmgE (Transglycosylase-associated protein family)</fullName>
    </submittedName>
</protein>
<organism evidence="2 3">
    <name type="scientific">Subtercola frigoramans</name>
    <dbReference type="NCBI Taxonomy" id="120298"/>
    <lineage>
        <taxon>Bacteria</taxon>
        <taxon>Bacillati</taxon>
        <taxon>Actinomycetota</taxon>
        <taxon>Actinomycetes</taxon>
        <taxon>Micrococcales</taxon>
        <taxon>Microbacteriaceae</taxon>
        <taxon>Subtercola</taxon>
    </lineage>
</organism>
<evidence type="ECO:0000256" key="1">
    <source>
        <dbReference type="SAM" id="Phobius"/>
    </source>
</evidence>
<feature type="transmembrane region" description="Helical" evidence="1">
    <location>
        <begin position="71"/>
        <end position="90"/>
    </location>
</feature>
<dbReference type="Proteomes" id="UP000776164">
    <property type="component" value="Unassembled WGS sequence"/>
</dbReference>
<keyword evidence="1" id="KW-1133">Transmembrane helix</keyword>
<gene>
    <name evidence="2" type="ORF">JOE66_001094</name>
</gene>
<evidence type="ECO:0000313" key="3">
    <source>
        <dbReference type="Proteomes" id="UP000776164"/>
    </source>
</evidence>
<comment type="caution">
    <text evidence="2">The sequence shown here is derived from an EMBL/GenBank/DDBJ whole genome shotgun (WGS) entry which is preliminary data.</text>
</comment>
<accession>A0ABS2L2Z9</accession>
<keyword evidence="1" id="KW-0472">Membrane</keyword>
<keyword evidence="1" id="KW-0812">Transmembrane</keyword>
<reference evidence="2 3" key="1">
    <citation type="submission" date="2021-01" db="EMBL/GenBank/DDBJ databases">
        <title>Sequencing the genomes of 1000 actinobacteria strains.</title>
        <authorList>
            <person name="Klenk H.-P."/>
        </authorList>
    </citation>
    <scope>NUCLEOTIDE SEQUENCE [LARGE SCALE GENOMIC DNA]</scope>
    <source>
        <strain evidence="2 3">DSM 13057</strain>
    </source>
</reference>
<sequence>MVIEQKGILLARSVVPVWLLALVGAVLVGVFSPPAQYFVYLPAVLGALVIVTFIVQLAFTHPEGFVDRVAAGVAGSFVILGLATAVLALVS</sequence>
<dbReference type="EMBL" id="JAFBBU010000001">
    <property type="protein sequence ID" value="MBM7471460.1"/>
    <property type="molecule type" value="Genomic_DNA"/>
</dbReference>
<dbReference type="RefSeq" id="WP_205107472.1">
    <property type="nucleotide sequence ID" value="NZ_BAAAHT010000013.1"/>
</dbReference>
<keyword evidence="3" id="KW-1185">Reference proteome</keyword>
<proteinExistence type="predicted"/>
<feature type="transmembrane region" description="Helical" evidence="1">
    <location>
        <begin position="37"/>
        <end position="59"/>
    </location>
</feature>
<name>A0ABS2L2Z9_9MICO</name>